<dbReference type="Proteomes" id="UP000006683">
    <property type="component" value="Chromosome"/>
</dbReference>
<dbReference type="SMART" id="SM00458">
    <property type="entry name" value="RICIN"/>
    <property type="match status" value="2"/>
</dbReference>
<evidence type="ECO:0000313" key="3">
    <source>
        <dbReference type="EMBL" id="ADN76372.1"/>
    </source>
</evidence>
<dbReference type="EMBL" id="CP002209">
    <property type="protein sequence ID" value="ADN76372.1"/>
    <property type="molecule type" value="Genomic_DNA"/>
</dbReference>
<protein>
    <submittedName>
        <fullName evidence="3">Ricin B lectin</fullName>
    </submittedName>
</protein>
<dbReference type="eggNOG" id="COG2355">
    <property type="taxonomic scope" value="Bacteria"/>
</dbReference>
<dbReference type="InterPro" id="IPR000772">
    <property type="entry name" value="Ricin_B_lectin"/>
</dbReference>
<dbReference type="SUPFAM" id="SSF51556">
    <property type="entry name" value="Metallo-dependent hydrolases"/>
    <property type="match status" value="1"/>
</dbReference>
<dbReference type="Gene3D" id="3.20.20.140">
    <property type="entry name" value="Metal-dependent hydrolases"/>
    <property type="match status" value="1"/>
</dbReference>
<feature type="domain" description="Ricin B lectin" evidence="2">
    <location>
        <begin position="857"/>
        <end position="987"/>
    </location>
</feature>
<dbReference type="InterPro" id="IPR008257">
    <property type="entry name" value="Pept_M19"/>
</dbReference>
<dbReference type="Pfam" id="PF01244">
    <property type="entry name" value="Peptidase_M19"/>
    <property type="match status" value="1"/>
</dbReference>
<feature type="domain" description="Ricin B lectin" evidence="2">
    <location>
        <begin position="721"/>
        <end position="852"/>
    </location>
</feature>
<dbReference type="InterPro" id="IPR035992">
    <property type="entry name" value="Ricin_B-like_lectins"/>
</dbReference>
<dbReference type="PROSITE" id="PS50231">
    <property type="entry name" value="RICIN_B_LECTIN"/>
    <property type="match status" value="2"/>
</dbReference>
<organism evidence="3 4">
    <name type="scientific">Ferrimonas balearica (strain DSM 9799 / CCM 4581 / KCTC 23876 / PAT)</name>
    <dbReference type="NCBI Taxonomy" id="550540"/>
    <lineage>
        <taxon>Bacteria</taxon>
        <taxon>Pseudomonadati</taxon>
        <taxon>Pseudomonadota</taxon>
        <taxon>Gammaproteobacteria</taxon>
        <taxon>Alteromonadales</taxon>
        <taxon>Ferrimonadaceae</taxon>
        <taxon>Ferrimonas</taxon>
    </lineage>
</organism>
<keyword evidence="1" id="KW-0732">Signal</keyword>
<evidence type="ECO:0000259" key="2">
    <source>
        <dbReference type="SMART" id="SM00458"/>
    </source>
</evidence>
<dbReference type="InterPro" id="IPR032466">
    <property type="entry name" value="Metal_Hydrolase"/>
</dbReference>
<dbReference type="Pfam" id="PF00652">
    <property type="entry name" value="Ricin_B_lectin"/>
    <property type="match status" value="2"/>
</dbReference>
<gene>
    <name evidence="3" type="ordered locus">Fbal_2169</name>
</gene>
<evidence type="ECO:0000313" key="4">
    <source>
        <dbReference type="Proteomes" id="UP000006683"/>
    </source>
</evidence>
<feature type="signal peptide" evidence="1">
    <location>
        <begin position="1"/>
        <end position="35"/>
    </location>
</feature>
<dbReference type="RefSeq" id="WP_013345678.1">
    <property type="nucleotide sequence ID" value="NC_014541.1"/>
</dbReference>
<sequence length="988" mass="108605">MDLSAIGSFAAGHRRHLGVVALVAFPLLSPSAALADSAESAVNQLAQGCYAIQSPTNGHYMRQFHQGGTVDDGLSYRFDAVDLADASHFYFKPSRAQHFMLTDRGGRFLASHLPAEVSAGRYPGEYAEWRISAEVGEGVQYRFHGIGLDRQLRHNYSGGGLYFFDLLNPNDNNSEASFTLVAQDDCEPFPEIMVNAEGDLDALKGDVSAPVRGLADPHTHITSYEFMGGKLMHGKPFHRWGVSHALPDSEPIHGPDGSLDLVGNLYAYGDANFRYDTRGWPDFPFWPNHVQLTHSGYYYKWMERAWAGGLRLMVTHLVENEVLCTAQATINPASWVNPNSCNTMESIQLQIQRMHEIEEYIDVQSGGPGQGFFRIVHSPEEARAVIADGKLAVLMGIEASEVFNCGEKDDCNRRQIEAQLQAVYDAGVRVLYPTHKFDNQLAGSRVEDGFINLGQVLSTGHFFETEECDAETRGNSFTSGFPLIGEVPVLKDILDGVGLNPQYDESIQHCNKHGLSEKGVYLVNRMIDMGMLIELDHMSAHTATEVMDIVEARGYSGVITSHSWMNGGTNGLHPNTVRLLEAGGFAAPYNSNANSVGGAIQRYLDVITNTPYLAGVGLGTDMSGLGGQAGPRSDSDVDPLLYPFTSEFGITFDRQQSGNRTFDFNQDGMAHYGMLADHIEDVRQQQGGAVYEAVMNSAEAYLQMWERAEAHDDPQYVNPLPTFVRIVNRESGRCMDIPGNGSEMVNGTDVILYDCEKNAWDQRWFYDETARQFQNKANRALCLDNRGQAYDGGEVVVWECVDSDNLRWDYDGRFIRSAHNPNIVADAYGTGNDSEIGQWSLHGKANQQWLLRPEMTIHRWVSLRDKRAGLCISAPESGAAGSPITVQACQNRPGQKWYFDPIAGTLRSDLAGNLCLSIPNGNAVEGQQLALAACDANAPEQAFDKEGKIFSARLASGQVLDASGEGAGAAVILYGRHDGDNQKWRSSL</sequence>
<dbReference type="HOGENOM" id="CLU_012378_0_0_6"/>
<dbReference type="GO" id="GO:0006508">
    <property type="term" value="P:proteolysis"/>
    <property type="evidence" value="ECO:0007669"/>
    <property type="project" value="InterPro"/>
</dbReference>
<dbReference type="Gene3D" id="2.80.10.50">
    <property type="match status" value="3"/>
</dbReference>
<accession>E1SVP1</accession>
<dbReference type="KEGG" id="fbl:Fbal_2169"/>
<dbReference type="CDD" id="cd23499">
    <property type="entry name" value="beta-trefoil_Ricin_SCDase_rpt1"/>
    <property type="match status" value="1"/>
</dbReference>
<name>E1SVP1_FERBD</name>
<dbReference type="AlphaFoldDB" id="E1SVP1"/>
<feature type="chain" id="PRO_5003151544" evidence="1">
    <location>
        <begin position="36"/>
        <end position="988"/>
    </location>
</feature>
<keyword evidence="4" id="KW-1185">Reference proteome</keyword>
<dbReference type="SUPFAM" id="SSF50370">
    <property type="entry name" value="Ricin B-like lectins"/>
    <property type="match status" value="2"/>
</dbReference>
<dbReference type="GO" id="GO:0030246">
    <property type="term" value="F:carbohydrate binding"/>
    <property type="evidence" value="ECO:0007669"/>
    <property type="project" value="UniProtKB-KW"/>
</dbReference>
<dbReference type="STRING" id="550540.Fbal_2169"/>
<evidence type="ECO:0000256" key="1">
    <source>
        <dbReference type="SAM" id="SignalP"/>
    </source>
</evidence>
<dbReference type="CAZy" id="CBM13">
    <property type="family name" value="Carbohydrate-Binding Module Family 13"/>
</dbReference>
<proteinExistence type="predicted"/>
<dbReference type="OrthoDB" id="5378341at2"/>
<dbReference type="GO" id="GO:0070573">
    <property type="term" value="F:metallodipeptidase activity"/>
    <property type="evidence" value="ECO:0007669"/>
    <property type="project" value="InterPro"/>
</dbReference>
<reference evidence="3 4" key="1">
    <citation type="journal article" date="2010" name="Stand. Genomic Sci.">
        <title>Complete genome sequence of Ferrimonas balearica type strain (PAT).</title>
        <authorList>
            <person name="Nolan M."/>
            <person name="Sikorski J."/>
            <person name="Davenport K."/>
            <person name="Lucas S."/>
            <person name="Glavina Del Rio T."/>
            <person name="Tice H."/>
            <person name="Cheng J."/>
            <person name="Goodwin L."/>
            <person name="Pitluck S."/>
            <person name="Liolios K."/>
            <person name="Ivanova N."/>
            <person name="Mavromatis K."/>
            <person name="Ovchinnikova G."/>
            <person name="Pati A."/>
            <person name="Chen A."/>
            <person name="Palaniappan K."/>
            <person name="Land M."/>
            <person name="Hauser L."/>
            <person name="Chang Y."/>
            <person name="Jeffries C."/>
            <person name="Tapia R."/>
            <person name="Brettin T."/>
            <person name="Detter J."/>
            <person name="Han C."/>
            <person name="Yasawong M."/>
            <person name="Rohde M."/>
            <person name="Tindall B."/>
            <person name="Goker M."/>
            <person name="Woyke T."/>
            <person name="Bristow J."/>
            <person name="Eisen J."/>
            <person name="Markowitz V."/>
            <person name="Hugenholtz P."/>
            <person name="Kyrpides N."/>
            <person name="Klenk H."/>
            <person name="Lapidus A."/>
        </authorList>
    </citation>
    <scope>NUCLEOTIDE SEQUENCE [LARGE SCALE GENOMIC DNA]</scope>
    <source>
        <strain evidence="4">DSM 9799 / CCM 4581 / KCTC 23876 / PAT</strain>
    </source>
</reference>
<keyword evidence="3" id="KW-0430">Lectin</keyword>
<dbReference type="GeneID" id="67182369"/>